<organism evidence="7 8">
    <name type="scientific">Terriglobus roseus</name>
    <dbReference type="NCBI Taxonomy" id="392734"/>
    <lineage>
        <taxon>Bacteria</taxon>
        <taxon>Pseudomonadati</taxon>
        <taxon>Acidobacteriota</taxon>
        <taxon>Terriglobia</taxon>
        <taxon>Terriglobales</taxon>
        <taxon>Acidobacteriaceae</taxon>
        <taxon>Terriglobus</taxon>
    </lineage>
</organism>
<dbReference type="Proteomes" id="UP000182409">
    <property type="component" value="Unassembled WGS sequence"/>
</dbReference>
<dbReference type="InterPro" id="IPR016032">
    <property type="entry name" value="Sig_transdc_resp-reg_C-effctor"/>
</dbReference>
<dbReference type="InterPro" id="IPR011044">
    <property type="entry name" value="Quino_amine_DH_bsu"/>
</dbReference>
<evidence type="ECO:0000256" key="4">
    <source>
        <dbReference type="SAM" id="MobiDB-lite"/>
    </source>
</evidence>
<evidence type="ECO:0000256" key="2">
    <source>
        <dbReference type="ARBA" id="ARBA00023125"/>
    </source>
</evidence>
<dbReference type="InterPro" id="IPR011042">
    <property type="entry name" value="6-blade_b-propeller_TolB-like"/>
</dbReference>
<dbReference type="Gene3D" id="2.130.10.10">
    <property type="entry name" value="YVTN repeat-like/Quinoprotein amine dehydrogenase"/>
    <property type="match status" value="1"/>
</dbReference>
<keyword evidence="5" id="KW-1133">Transmembrane helix</keyword>
<dbReference type="CDD" id="cd00383">
    <property type="entry name" value="trans_reg_C"/>
    <property type="match status" value="1"/>
</dbReference>
<dbReference type="PANTHER" id="PTHR36842:SF1">
    <property type="entry name" value="PROTEIN TOLB"/>
    <property type="match status" value="1"/>
</dbReference>
<dbReference type="Gene3D" id="2.120.10.30">
    <property type="entry name" value="TolB, C-terminal domain"/>
    <property type="match status" value="3"/>
</dbReference>
<dbReference type="SMART" id="SM00862">
    <property type="entry name" value="Trans_reg_C"/>
    <property type="match status" value="1"/>
</dbReference>
<name>A0A1H4L115_9BACT</name>
<feature type="compositionally biased region" description="Basic and acidic residues" evidence="4">
    <location>
        <begin position="1"/>
        <end position="19"/>
    </location>
</feature>
<sequence length="754" mass="82099">MDVKSHGNNEIAEPREATKKPPSPFMAGSWLVEPELNSLRRGDIERHLEPKVMKVLLALAEHPNHVVSKDDLITAVWPGTFVSDDVLTRCISMLRRATRDDPATPHFIQTIPKVGYRLVAEIQEAPPEPAPAQPKPLPAPVTSNVEDLPGIVAATKKTETETSHRNDEKPQSIHNKSLNRKLLVPVFAALFVAAVITVVLLRGAAARQHEVVLRTLPFTSQAGEQLQPAFSPDGSALAYVGVSSDGRSQHLFLQKVGSEVMQQITDGPGQDFSPTWAPDGRQIAYLSDTPEGLGIFLLDLASQTARRVFVPQELTHWDEGALSWSPDGRSLVFPDHAGSSPSSSIFLLDLATLQAHALTHPPDGWEGDLTPAFSPDGKRIAFTRASETAVRDLFWVPAAGGEARPLTHDRTYVDSLAWAADGRSVVFSSSRGGKSALWRVAAKGGDPERMPMGTEDAAQPAISRMGDVTRVAYTQGSAVWSIVEVAAGSDAEPKAIVSSTQQDSAPALSPDGKRFAFQSQRSGFQEIWTASIDGSDLQQITHQGGPLTGSPAWAHTQDEILFDSRVGGHSHIFSLTAEGKTVQLTSGEFNDITPRWSNDDKTIFFRSNRGGRWQLWRMDTRDHQPTPLTSEDGIVPQPSADGKWVYYTRGSEDGLWRVPVEGGPETQVLPQPAAGYWGFWQVTPHGIVYLDLRDKALHIFEAATGTNSLFARLRRMPPKFAGLSVTLDGHRALLTDEAQAGRHITLTETGPSSR</sequence>
<evidence type="ECO:0000313" key="8">
    <source>
        <dbReference type="Proteomes" id="UP000182409"/>
    </source>
</evidence>
<protein>
    <submittedName>
        <fullName evidence="7">DNA-binding winged helix-turn-helix (WHTH) domain-containing protein</fullName>
    </submittedName>
</protein>
<comment type="similarity">
    <text evidence="1">Belongs to the TolB family.</text>
</comment>
<dbReference type="PROSITE" id="PS51755">
    <property type="entry name" value="OMPR_PHOB"/>
    <property type="match status" value="1"/>
</dbReference>
<keyword evidence="2 3" id="KW-0238">DNA-binding</keyword>
<feature type="DNA-binding region" description="OmpR/PhoB-type" evidence="3">
    <location>
        <begin position="22"/>
        <end position="120"/>
    </location>
</feature>
<dbReference type="Gene3D" id="1.10.10.10">
    <property type="entry name" value="Winged helix-like DNA-binding domain superfamily/Winged helix DNA-binding domain"/>
    <property type="match status" value="1"/>
</dbReference>
<dbReference type="GO" id="GO:0003677">
    <property type="term" value="F:DNA binding"/>
    <property type="evidence" value="ECO:0007669"/>
    <property type="project" value="UniProtKB-UniRule"/>
</dbReference>
<feature type="domain" description="OmpR/PhoB-type" evidence="6">
    <location>
        <begin position="22"/>
        <end position="120"/>
    </location>
</feature>
<dbReference type="InterPro" id="IPR001867">
    <property type="entry name" value="OmpR/PhoB-type_DNA-bd"/>
</dbReference>
<evidence type="ECO:0000313" key="7">
    <source>
        <dbReference type="EMBL" id="SEB64479.1"/>
    </source>
</evidence>
<dbReference type="InterPro" id="IPR011659">
    <property type="entry name" value="WD40"/>
</dbReference>
<dbReference type="InterPro" id="IPR015943">
    <property type="entry name" value="WD40/YVTN_repeat-like_dom_sf"/>
</dbReference>
<proteinExistence type="inferred from homology"/>
<dbReference type="Pfam" id="PF07676">
    <property type="entry name" value="PD40"/>
    <property type="match status" value="7"/>
</dbReference>
<dbReference type="SUPFAM" id="SSF50969">
    <property type="entry name" value="YVTN repeat-like/Quinoprotein amine dehydrogenase"/>
    <property type="match status" value="1"/>
</dbReference>
<feature type="region of interest" description="Disordered" evidence="4">
    <location>
        <begin position="1"/>
        <end position="26"/>
    </location>
</feature>
<dbReference type="SUPFAM" id="SSF46894">
    <property type="entry name" value="C-terminal effector domain of the bipartite response regulators"/>
    <property type="match status" value="1"/>
</dbReference>
<dbReference type="SUPFAM" id="SSF82171">
    <property type="entry name" value="DPP6 N-terminal domain-like"/>
    <property type="match status" value="1"/>
</dbReference>
<keyword evidence="5" id="KW-0472">Membrane</keyword>
<dbReference type="GO" id="GO:0006355">
    <property type="term" value="P:regulation of DNA-templated transcription"/>
    <property type="evidence" value="ECO:0007669"/>
    <property type="project" value="InterPro"/>
</dbReference>
<dbReference type="AlphaFoldDB" id="A0A1H4L115"/>
<dbReference type="InterPro" id="IPR036388">
    <property type="entry name" value="WH-like_DNA-bd_sf"/>
</dbReference>
<gene>
    <name evidence="7" type="ORF">SAMN05443244_1433</name>
</gene>
<feature type="transmembrane region" description="Helical" evidence="5">
    <location>
        <begin position="182"/>
        <end position="201"/>
    </location>
</feature>
<evidence type="ECO:0000259" key="6">
    <source>
        <dbReference type="PROSITE" id="PS51755"/>
    </source>
</evidence>
<dbReference type="Pfam" id="PF00486">
    <property type="entry name" value="Trans_reg_C"/>
    <property type="match status" value="1"/>
</dbReference>
<evidence type="ECO:0000256" key="5">
    <source>
        <dbReference type="SAM" id="Phobius"/>
    </source>
</evidence>
<accession>A0A1H4L115</accession>
<evidence type="ECO:0000256" key="1">
    <source>
        <dbReference type="ARBA" id="ARBA00009820"/>
    </source>
</evidence>
<dbReference type="EMBL" id="FNSD01000001">
    <property type="protein sequence ID" value="SEB64479.1"/>
    <property type="molecule type" value="Genomic_DNA"/>
</dbReference>
<reference evidence="7 8" key="1">
    <citation type="submission" date="2016-10" db="EMBL/GenBank/DDBJ databases">
        <authorList>
            <person name="de Groot N.N."/>
        </authorList>
    </citation>
    <scope>NUCLEOTIDE SEQUENCE [LARGE SCALE GENOMIC DNA]</scope>
    <source>
        <strain evidence="7 8">AB35.6</strain>
    </source>
</reference>
<evidence type="ECO:0000256" key="3">
    <source>
        <dbReference type="PROSITE-ProRule" id="PRU01091"/>
    </source>
</evidence>
<dbReference type="SUPFAM" id="SSF69304">
    <property type="entry name" value="Tricorn protease N-terminal domain"/>
    <property type="match status" value="1"/>
</dbReference>
<dbReference type="PANTHER" id="PTHR36842">
    <property type="entry name" value="PROTEIN TOLB HOMOLOG"/>
    <property type="match status" value="1"/>
</dbReference>
<keyword evidence="5" id="KW-0812">Transmembrane</keyword>
<dbReference type="GO" id="GO:0000160">
    <property type="term" value="P:phosphorelay signal transduction system"/>
    <property type="evidence" value="ECO:0007669"/>
    <property type="project" value="InterPro"/>
</dbReference>